<evidence type="ECO:0000256" key="2">
    <source>
        <dbReference type="SAM" id="MobiDB-lite"/>
    </source>
</evidence>
<dbReference type="Pfam" id="PF13414">
    <property type="entry name" value="TPR_11"/>
    <property type="match status" value="1"/>
</dbReference>
<dbReference type="AlphaFoldDB" id="A0A6N6M2X8"/>
<evidence type="ECO:0000313" key="3">
    <source>
        <dbReference type="EMBL" id="KAB1063500.1"/>
    </source>
</evidence>
<dbReference type="InterPro" id="IPR011990">
    <property type="entry name" value="TPR-like_helical_dom_sf"/>
</dbReference>
<dbReference type="InterPro" id="IPR019734">
    <property type="entry name" value="TPR_rpt"/>
</dbReference>
<dbReference type="Gene3D" id="1.25.40.10">
    <property type="entry name" value="Tetratricopeptide repeat domain"/>
    <property type="match status" value="1"/>
</dbReference>
<proteinExistence type="predicted"/>
<protein>
    <submittedName>
        <fullName evidence="3">Tetratricopeptide repeat protein</fullName>
    </submittedName>
</protein>
<keyword evidence="4" id="KW-1185">Reference proteome</keyword>
<dbReference type="OrthoDB" id="1490552at2"/>
<feature type="repeat" description="TPR" evidence="1">
    <location>
        <begin position="90"/>
        <end position="123"/>
    </location>
</feature>
<feature type="compositionally biased region" description="Basic and acidic residues" evidence="2">
    <location>
        <begin position="35"/>
        <end position="44"/>
    </location>
</feature>
<dbReference type="SUPFAM" id="SSF48452">
    <property type="entry name" value="TPR-like"/>
    <property type="match status" value="1"/>
</dbReference>
<evidence type="ECO:0000256" key="1">
    <source>
        <dbReference type="PROSITE-ProRule" id="PRU00339"/>
    </source>
</evidence>
<sequence length="173" mass="18927">MKFSGLQIIIILSAVAIGAALFFARTTPNEKEVAAKQKVEKNVEDQSGSTGSESDINAQIDSALTKVRSEAPMAGIMKLREIAENNPENIRVQMELGALSIQTGQLDKAVTRFKRVIELDTNFIEAHYLLAVVNANKGDTLSATKGMEFVVDNAGNPELLKQGKEFYKELKKN</sequence>
<dbReference type="PROSITE" id="PS50005">
    <property type="entry name" value="TPR"/>
    <property type="match status" value="1"/>
</dbReference>
<keyword evidence="1" id="KW-0802">TPR repeat</keyword>
<feature type="region of interest" description="Disordered" evidence="2">
    <location>
        <begin position="35"/>
        <end position="55"/>
    </location>
</feature>
<dbReference type="RefSeq" id="WP_151169013.1">
    <property type="nucleotide sequence ID" value="NZ_WACR01000008.1"/>
</dbReference>
<accession>A0A6N6M2X8</accession>
<reference evidence="3 4" key="1">
    <citation type="submission" date="2019-09" db="EMBL/GenBank/DDBJ databases">
        <title>Genomes of Cryomorphaceae.</title>
        <authorList>
            <person name="Bowman J.P."/>
        </authorList>
    </citation>
    <scope>NUCLEOTIDE SEQUENCE [LARGE SCALE GENOMIC DNA]</scope>
    <source>
        <strain evidence="3 4">KCTC 52047</strain>
    </source>
</reference>
<organism evidence="3 4">
    <name type="scientific">Salibacter halophilus</name>
    <dbReference type="NCBI Taxonomy" id="1803916"/>
    <lineage>
        <taxon>Bacteria</taxon>
        <taxon>Pseudomonadati</taxon>
        <taxon>Bacteroidota</taxon>
        <taxon>Flavobacteriia</taxon>
        <taxon>Flavobacteriales</taxon>
        <taxon>Salibacteraceae</taxon>
        <taxon>Salibacter</taxon>
    </lineage>
</organism>
<dbReference type="Proteomes" id="UP000435357">
    <property type="component" value="Unassembled WGS sequence"/>
</dbReference>
<gene>
    <name evidence="3" type="ORF">F3059_10565</name>
</gene>
<name>A0A6N6M2X8_9FLAO</name>
<dbReference type="EMBL" id="WACR01000008">
    <property type="protein sequence ID" value="KAB1063500.1"/>
    <property type="molecule type" value="Genomic_DNA"/>
</dbReference>
<feature type="compositionally biased region" description="Polar residues" evidence="2">
    <location>
        <begin position="45"/>
        <end position="55"/>
    </location>
</feature>
<comment type="caution">
    <text evidence="3">The sequence shown here is derived from an EMBL/GenBank/DDBJ whole genome shotgun (WGS) entry which is preliminary data.</text>
</comment>
<evidence type="ECO:0000313" key="4">
    <source>
        <dbReference type="Proteomes" id="UP000435357"/>
    </source>
</evidence>